<comment type="caution">
    <text evidence="3">The sequence shown here is derived from an EMBL/GenBank/DDBJ whole genome shotgun (WGS) entry which is preliminary data.</text>
</comment>
<evidence type="ECO:0000259" key="2">
    <source>
        <dbReference type="Pfam" id="PF09648"/>
    </source>
</evidence>
<dbReference type="Proteomes" id="UP000036780">
    <property type="component" value="Unassembled WGS sequence"/>
</dbReference>
<feature type="domain" description="Regulatory protein YycH-like" evidence="2">
    <location>
        <begin position="38"/>
        <end position="256"/>
    </location>
</feature>
<dbReference type="PATRIC" id="fig|1473.5.peg.4148"/>
<feature type="transmembrane region" description="Helical" evidence="1">
    <location>
        <begin position="6"/>
        <end position="23"/>
    </location>
</feature>
<dbReference type="AlphaFoldDB" id="A0A0L0QRK0"/>
<dbReference type="InterPro" id="IPR018604">
    <property type="entry name" value="YycI-like"/>
</dbReference>
<evidence type="ECO:0000313" key="4">
    <source>
        <dbReference type="Proteomes" id="UP000036780"/>
    </source>
</evidence>
<keyword evidence="1" id="KW-1133">Transmembrane helix</keyword>
<dbReference type="EMBL" id="LGTO01000005">
    <property type="protein sequence ID" value="KNE21202.1"/>
    <property type="molecule type" value="Genomic_DNA"/>
</dbReference>
<dbReference type="GeneID" id="66873096"/>
<evidence type="ECO:0000313" key="3">
    <source>
        <dbReference type="EMBL" id="KNE21202.1"/>
    </source>
</evidence>
<keyword evidence="1" id="KW-0812">Transmembrane</keyword>
<protein>
    <recommendedName>
        <fullName evidence="2">Regulatory protein YycH-like domain-containing protein</fullName>
    </recommendedName>
</protein>
<name>A0A0L0QRK0_VIRPA</name>
<dbReference type="RefSeq" id="WP_050350616.1">
    <property type="nucleotide sequence ID" value="NZ_BOSN01000007.1"/>
</dbReference>
<keyword evidence="1" id="KW-0472">Membrane</keyword>
<organism evidence="3 4">
    <name type="scientific">Virgibacillus pantothenticus</name>
    <dbReference type="NCBI Taxonomy" id="1473"/>
    <lineage>
        <taxon>Bacteria</taxon>
        <taxon>Bacillati</taxon>
        <taxon>Bacillota</taxon>
        <taxon>Bacilli</taxon>
        <taxon>Bacillales</taxon>
        <taxon>Bacillaceae</taxon>
        <taxon>Virgibacillus</taxon>
    </lineage>
</organism>
<evidence type="ECO:0000256" key="1">
    <source>
        <dbReference type="SAM" id="Phobius"/>
    </source>
</evidence>
<dbReference type="Gene3D" id="2.40.128.690">
    <property type="entry name" value="YycH protein, domain 3-like"/>
    <property type="match status" value="1"/>
</dbReference>
<gene>
    <name evidence="3" type="ORF">AFK71_05795</name>
</gene>
<accession>A0A0L0QRK0</accession>
<keyword evidence="4" id="KW-1185">Reference proteome</keyword>
<reference evidence="4" key="1">
    <citation type="submission" date="2015-07" db="EMBL/GenBank/DDBJ databases">
        <title>Fjat-10053 dsm26.</title>
        <authorList>
            <person name="Liu B."/>
            <person name="Wang J."/>
            <person name="Zhu Y."/>
            <person name="Liu G."/>
            <person name="Chen Q."/>
            <person name="Chen Z."/>
            <person name="Lan J."/>
            <person name="Che J."/>
            <person name="Ge C."/>
            <person name="Shi H."/>
            <person name="Pan Z."/>
            <person name="Liu X."/>
        </authorList>
    </citation>
    <scope>NUCLEOTIDE SEQUENCE [LARGE SCALE GENOMIC DNA]</scope>
    <source>
        <strain evidence="4">DSM 26</strain>
    </source>
</reference>
<dbReference type="OrthoDB" id="2388036at2"/>
<proteinExistence type="predicted"/>
<dbReference type="Pfam" id="PF09648">
    <property type="entry name" value="YycI"/>
    <property type="match status" value="1"/>
</dbReference>
<sequence>MQWSQIKTLFILCFLILNIYLFVEFMDKQDSVESYDRTNPDDPTVEEKLKQENIKVSDKHVDVSKDTYINIAPKKFTEADYQKIAALKQQETEVINETLLVSVFKEAIPLPKASDAANISQLVMSYTAFPDDYKYYGWDKDSNVLLFFQKKKDRPIYYNRYGLMLVFLNDDNEMIFYTQTMLGKEQKQGEPSTLYEPISAIGTLFNQNELYPEDNVTSVEYGYYTRIASDTGSSQVFAPTYKITVNKERNYFVNAVEGYVSTGDDTKFISDTIKSYKSLVQQLNNDVEWKQDLLDVMNRFIVEDSIEDNRSDFE</sequence>
<dbReference type="GO" id="GO:0016020">
    <property type="term" value="C:membrane"/>
    <property type="evidence" value="ECO:0007669"/>
    <property type="project" value="InterPro"/>
</dbReference>